<name>A0A059F646_9PROT</name>
<dbReference type="EMBL" id="ARYJ01000019">
    <property type="protein sequence ID" value="KCZ83313.1"/>
    <property type="molecule type" value="Genomic_DNA"/>
</dbReference>
<dbReference type="OrthoDB" id="7620231at2"/>
<comment type="caution">
    <text evidence="1">The sequence shown here is derived from an EMBL/GenBank/DDBJ whole genome shotgun (WGS) entry which is preliminary data.</text>
</comment>
<reference evidence="1 2" key="1">
    <citation type="journal article" date="2014" name="Antonie Van Leeuwenhoek">
        <title>Hyphomonas beringensis sp. nov. and Hyphomonas chukchiensis sp. nov., isolated from surface seawater of the Bering Sea and Chukchi Sea.</title>
        <authorList>
            <person name="Li C."/>
            <person name="Lai Q."/>
            <person name="Li G."/>
            <person name="Dong C."/>
            <person name="Wang J."/>
            <person name="Liao Y."/>
            <person name="Shao Z."/>
        </authorList>
    </citation>
    <scope>NUCLEOTIDE SEQUENCE [LARGE SCALE GENOMIC DNA]</scope>
    <source>
        <strain evidence="1 2">VP2</strain>
    </source>
</reference>
<evidence type="ECO:0000313" key="2">
    <source>
        <dbReference type="Proteomes" id="UP000024816"/>
    </source>
</evidence>
<dbReference type="PATRIC" id="fig|1280952.3.peg.3402"/>
<evidence type="ECO:0000313" key="1">
    <source>
        <dbReference type="EMBL" id="KCZ83313.1"/>
    </source>
</evidence>
<protein>
    <submittedName>
        <fullName evidence="1">Uncharacterized protein</fullName>
    </submittedName>
</protein>
<dbReference type="eggNOG" id="ENOG50300HI">
    <property type="taxonomic scope" value="Bacteria"/>
</dbReference>
<dbReference type="RefSeq" id="WP_035584776.1">
    <property type="nucleotide sequence ID" value="NZ_ARYJ01000019.1"/>
</dbReference>
<sequence length="214" mass="23696">MDDQTDLLEQGFTDLRNDLYDTLGEANLHLRPETITRTLHARVLAKLKVIETLLRRLILLLAMTLELAPVRPRAAQPAAPLPDGVEDVTASFRAHLPPQYRMVLMPSPSRTPANINGVKTIRQSGPVLAMPLLRRAAGLLKVMKQPDAAARRMARLIERMKTRGEARPYCLPLAGRHRLRPELALLAGAIRLQVNSALADWPVPVRPLSGPDTS</sequence>
<dbReference type="Proteomes" id="UP000024816">
    <property type="component" value="Unassembled WGS sequence"/>
</dbReference>
<dbReference type="AlphaFoldDB" id="A0A059F646"/>
<gene>
    <name evidence="1" type="ORF">HJA_17013</name>
</gene>
<accession>A0A059F646</accession>
<organism evidence="1 2">
    <name type="scientific">Hyphomonas jannaschiana VP2</name>
    <dbReference type="NCBI Taxonomy" id="1280952"/>
    <lineage>
        <taxon>Bacteria</taxon>
        <taxon>Pseudomonadati</taxon>
        <taxon>Pseudomonadota</taxon>
        <taxon>Alphaproteobacteria</taxon>
        <taxon>Hyphomonadales</taxon>
        <taxon>Hyphomonadaceae</taxon>
        <taxon>Hyphomonas</taxon>
    </lineage>
</organism>
<proteinExistence type="predicted"/>
<keyword evidence="2" id="KW-1185">Reference proteome</keyword>
<dbReference type="STRING" id="1280952.HJA_17013"/>